<dbReference type="GO" id="GO:0005868">
    <property type="term" value="C:cytoplasmic dynein complex"/>
    <property type="evidence" value="ECO:0007669"/>
    <property type="project" value="TreeGrafter"/>
</dbReference>
<dbReference type="EMBL" id="GDID01004025">
    <property type="protein sequence ID" value="JAP92581.1"/>
    <property type="molecule type" value="Transcribed_RNA"/>
</dbReference>
<organism evidence="1">
    <name type="scientific">Trepomonas sp. PC1</name>
    <dbReference type="NCBI Taxonomy" id="1076344"/>
    <lineage>
        <taxon>Eukaryota</taxon>
        <taxon>Metamonada</taxon>
        <taxon>Diplomonadida</taxon>
        <taxon>Hexamitidae</taxon>
        <taxon>Hexamitinae</taxon>
        <taxon>Trepomonas</taxon>
    </lineage>
</organism>
<sequence length="120" mass="14311">KVEQKVANRPSFPDKRFDTNYAYKESKLIMDRKLDKKTYETEEAAKMCKELADEIRNKMRVNIAPRYKIFVIVSLFSQKGQGVRHCSRCYYDPETDYEITYVYQNQDLIGIATVYAVYYY</sequence>
<dbReference type="PANTHER" id="PTHR21255">
    <property type="entry name" value="T-COMPLEX-ASSOCIATED-TESTIS-EXPRESSED 1/ DYNEIN LIGHT CHAIN"/>
    <property type="match status" value="1"/>
</dbReference>
<proteinExistence type="predicted"/>
<dbReference type="InterPro" id="IPR038586">
    <property type="entry name" value="Tctex-1-like_sf"/>
</dbReference>
<evidence type="ECO:0000313" key="1">
    <source>
        <dbReference type="EMBL" id="JAP92581.1"/>
    </source>
</evidence>
<dbReference type="Pfam" id="PF03645">
    <property type="entry name" value="Tctex-1"/>
    <property type="match status" value="1"/>
</dbReference>
<dbReference type="InterPro" id="IPR005334">
    <property type="entry name" value="Tctex-1-like"/>
</dbReference>
<gene>
    <name evidence="1" type="ORF">TPC1_15429</name>
</gene>
<accession>A0A146KAT1</accession>
<dbReference type="AlphaFoldDB" id="A0A146KAT1"/>
<name>A0A146KAT1_9EUKA</name>
<dbReference type="PANTHER" id="PTHR21255:SF7">
    <property type="entry name" value="DYNEIN LIGHT CHAIN TCTEX-TYPE PROTEIN 2B"/>
    <property type="match status" value="1"/>
</dbReference>
<dbReference type="GO" id="GO:0005737">
    <property type="term" value="C:cytoplasm"/>
    <property type="evidence" value="ECO:0007669"/>
    <property type="project" value="TreeGrafter"/>
</dbReference>
<reference evidence="1" key="1">
    <citation type="submission" date="2015-07" db="EMBL/GenBank/DDBJ databases">
        <title>Adaptation to a free-living lifestyle via gene acquisitions in the diplomonad Trepomonas sp. PC1.</title>
        <authorList>
            <person name="Xu F."/>
            <person name="Jerlstrom-Hultqvist J."/>
            <person name="Kolisko M."/>
            <person name="Simpson A.G.B."/>
            <person name="Roger A.J."/>
            <person name="Svard S.G."/>
            <person name="Andersson J.O."/>
        </authorList>
    </citation>
    <scope>NUCLEOTIDE SEQUENCE</scope>
    <source>
        <strain evidence="1">PC1</strain>
    </source>
</reference>
<dbReference type="GO" id="GO:0045505">
    <property type="term" value="F:dynein intermediate chain binding"/>
    <property type="evidence" value="ECO:0007669"/>
    <property type="project" value="TreeGrafter"/>
</dbReference>
<dbReference type="Gene3D" id="3.30.1140.40">
    <property type="entry name" value="Tctex-1"/>
    <property type="match status" value="1"/>
</dbReference>
<dbReference type="GO" id="GO:0007018">
    <property type="term" value="P:microtubule-based movement"/>
    <property type="evidence" value="ECO:0007669"/>
    <property type="project" value="TreeGrafter"/>
</dbReference>
<protein>
    <submittedName>
        <fullName evidence="1">Dynein light chain</fullName>
    </submittedName>
</protein>
<feature type="non-terminal residue" evidence="1">
    <location>
        <position position="1"/>
    </location>
</feature>
<dbReference type="CDD" id="cd21459">
    <property type="entry name" value="DLC-like_TCTEX1D2"/>
    <property type="match status" value="1"/>
</dbReference>